<dbReference type="STRING" id="985053.VMUT_1872"/>
<feature type="transmembrane region" description="Helical" evidence="1">
    <location>
        <begin position="51"/>
        <end position="70"/>
    </location>
</feature>
<gene>
    <name evidence="2" type="ordered locus">VMUT_1872</name>
</gene>
<protein>
    <recommendedName>
        <fullName evidence="4">DUF998 domain-containing protein</fullName>
    </recommendedName>
</protein>
<evidence type="ECO:0000313" key="2">
    <source>
        <dbReference type="EMBL" id="ADY02073.1"/>
    </source>
</evidence>
<evidence type="ECO:0000256" key="1">
    <source>
        <dbReference type="SAM" id="Phobius"/>
    </source>
</evidence>
<organism evidence="2 3">
    <name type="scientific">Vulcanisaeta moutnovskia (strain 768-28)</name>
    <dbReference type="NCBI Taxonomy" id="985053"/>
    <lineage>
        <taxon>Archaea</taxon>
        <taxon>Thermoproteota</taxon>
        <taxon>Thermoprotei</taxon>
        <taxon>Thermoproteales</taxon>
        <taxon>Thermoproteaceae</taxon>
        <taxon>Vulcanisaeta</taxon>
    </lineage>
</organism>
<dbReference type="KEGG" id="vmo:VMUT_1872"/>
<feature type="transmembrane region" description="Helical" evidence="1">
    <location>
        <begin position="7"/>
        <end position="31"/>
    </location>
</feature>
<evidence type="ECO:0008006" key="4">
    <source>
        <dbReference type="Google" id="ProtNLM"/>
    </source>
</evidence>
<evidence type="ECO:0000313" key="3">
    <source>
        <dbReference type="Proteomes" id="UP000007485"/>
    </source>
</evidence>
<dbReference type="EMBL" id="CP002529">
    <property type="protein sequence ID" value="ADY02073.1"/>
    <property type="molecule type" value="Genomic_DNA"/>
</dbReference>
<dbReference type="RefSeq" id="WP_013605235.1">
    <property type="nucleotide sequence ID" value="NC_015151.1"/>
</dbReference>
<feature type="transmembrane region" description="Helical" evidence="1">
    <location>
        <begin position="101"/>
        <end position="119"/>
    </location>
</feature>
<feature type="transmembrane region" description="Helical" evidence="1">
    <location>
        <begin position="164"/>
        <end position="182"/>
    </location>
</feature>
<accession>F0QVP9</accession>
<sequence length="189" mass="20364">MSISKLSVAGLLIFIGVAEFLLLMLIAEALYPGYSVSRNYISDLGVGSTAVIFNSSIIIMGLLLIIAAVLAWGLSRIFAITIALTGIGAMGVGIFPETIHPFHLIFALIAFLFASISSYPTIRISRSPGRVLWPILGTVGLIALILYILNMYLGLGPGGMERMIVYPNLIWALAFAAELMNYPSQRSKP</sequence>
<reference evidence="2 3" key="1">
    <citation type="journal article" date="2011" name="J. Bacteriol.">
        <title>Complete genome sequence of 'Vulcanisaeta moutnovskia' strain 768-28, a novel member of the hyperthermophilic crenarchaeal genus vulcanisaeta.</title>
        <authorList>
            <person name="Gumerov V.M."/>
            <person name="Mardanov A.V."/>
            <person name="Beletsky A.V."/>
            <person name="Prokofeva M.I."/>
            <person name="Bonch-Osmolovskaya E.A."/>
            <person name="Ravin N.V."/>
            <person name="Skryabin K.G."/>
        </authorList>
    </citation>
    <scope>NUCLEOTIDE SEQUENCE [LARGE SCALE GENOMIC DNA]</scope>
    <source>
        <strain evidence="2 3">768-28</strain>
    </source>
</reference>
<feature type="transmembrane region" description="Helical" evidence="1">
    <location>
        <begin position="131"/>
        <end position="152"/>
    </location>
</feature>
<dbReference type="Proteomes" id="UP000007485">
    <property type="component" value="Chromosome"/>
</dbReference>
<keyword evidence="3" id="KW-1185">Reference proteome</keyword>
<dbReference type="AlphaFoldDB" id="F0QVP9"/>
<keyword evidence="1" id="KW-0812">Transmembrane</keyword>
<dbReference type="eggNOG" id="arCOG02008">
    <property type="taxonomic scope" value="Archaea"/>
</dbReference>
<dbReference type="OrthoDB" id="46160at2157"/>
<feature type="transmembrane region" description="Helical" evidence="1">
    <location>
        <begin position="77"/>
        <end position="95"/>
    </location>
</feature>
<proteinExistence type="predicted"/>
<dbReference type="InterPro" id="IPR009339">
    <property type="entry name" value="DUF998"/>
</dbReference>
<dbReference type="HOGENOM" id="CLU_080422_2_0_2"/>
<dbReference type="GeneID" id="10289524"/>
<name>F0QVP9_VULM7</name>
<keyword evidence="1" id="KW-1133">Transmembrane helix</keyword>
<keyword evidence="1" id="KW-0472">Membrane</keyword>
<dbReference type="Pfam" id="PF06197">
    <property type="entry name" value="DUF998"/>
    <property type="match status" value="1"/>
</dbReference>